<accession>A0A445DTP4</accession>
<reference evidence="2 3" key="1">
    <citation type="submission" date="2019-01" db="EMBL/GenBank/DDBJ databases">
        <title>Sequencing of cultivated peanut Arachis hypogaea provides insights into genome evolution and oil improvement.</title>
        <authorList>
            <person name="Chen X."/>
        </authorList>
    </citation>
    <scope>NUCLEOTIDE SEQUENCE [LARGE SCALE GENOMIC DNA]</scope>
    <source>
        <strain evidence="3">cv. Fuhuasheng</strain>
        <tissue evidence="2">Leaves</tissue>
    </source>
</reference>
<dbReference type="AlphaFoldDB" id="A0A445DTP4"/>
<evidence type="ECO:0000313" key="3">
    <source>
        <dbReference type="Proteomes" id="UP000289738"/>
    </source>
</evidence>
<keyword evidence="3" id="KW-1185">Reference proteome</keyword>
<protein>
    <submittedName>
        <fullName evidence="2">Uncharacterized protein</fullName>
    </submittedName>
</protein>
<dbReference type="EMBL" id="SDMP01000003">
    <property type="protein sequence ID" value="RYR66497.1"/>
    <property type="molecule type" value="Genomic_DNA"/>
</dbReference>
<feature type="region of interest" description="Disordered" evidence="1">
    <location>
        <begin position="155"/>
        <end position="193"/>
    </location>
</feature>
<proteinExistence type="predicted"/>
<evidence type="ECO:0000313" key="2">
    <source>
        <dbReference type="EMBL" id="RYR66497.1"/>
    </source>
</evidence>
<gene>
    <name evidence="2" type="ORF">Ahy_A03g012497</name>
</gene>
<sequence length="262" mass="29050">MSAFSECVQQKKLVKTNKTVRQIEQIKKEKENFKKGSKKVAYIDCFFDSSDSDEKEVYIAELRGSPPYVCKSLKPVKGKEKVSSCSKKSIDKNILTCLGEKEAYLALVEVHEKIYRAHHGNGPMSFSPWAGSNNSLLGPDYKSPHLVTKELHNKLSHDQNRPPVGAGGGGKDAVAAEEEGAAAVEGEGPTASTVTLAQERPLGGAKLTVEVGEFEWVSGRKQLIFLIHLIQWIFSIISIWGRDRDFRVLSFLRRSGYGFSFV</sequence>
<organism evidence="2 3">
    <name type="scientific">Arachis hypogaea</name>
    <name type="common">Peanut</name>
    <dbReference type="NCBI Taxonomy" id="3818"/>
    <lineage>
        <taxon>Eukaryota</taxon>
        <taxon>Viridiplantae</taxon>
        <taxon>Streptophyta</taxon>
        <taxon>Embryophyta</taxon>
        <taxon>Tracheophyta</taxon>
        <taxon>Spermatophyta</taxon>
        <taxon>Magnoliopsida</taxon>
        <taxon>eudicotyledons</taxon>
        <taxon>Gunneridae</taxon>
        <taxon>Pentapetalae</taxon>
        <taxon>rosids</taxon>
        <taxon>fabids</taxon>
        <taxon>Fabales</taxon>
        <taxon>Fabaceae</taxon>
        <taxon>Papilionoideae</taxon>
        <taxon>50 kb inversion clade</taxon>
        <taxon>dalbergioids sensu lato</taxon>
        <taxon>Dalbergieae</taxon>
        <taxon>Pterocarpus clade</taxon>
        <taxon>Arachis</taxon>
    </lineage>
</organism>
<name>A0A445DTP4_ARAHY</name>
<dbReference type="Proteomes" id="UP000289738">
    <property type="component" value="Chromosome A03"/>
</dbReference>
<comment type="caution">
    <text evidence="2">The sequence shown here is derived from an EMBL/GenBank/DDBJ whole genome shotgun (WGS) entry which is preliminary data.</text>
</comment>
<evidence type="ECO:0000256" key="1">
    <source>
        <dbReference type="SAM" id="MobiDB-lite"/>
    </source>
</evidence>